<feature type="transmembrane region" description="Helical" evidence="14">
    <location>
        <begin position="156"/>
        <end position="177"/>
    </location>
</feature>
<keyword evidence="6" id="KW-0832">Ubl conjugation</keyword>
<keyword evidence="3 13" id="KW-0813">Transport</keyword>
<comment type="function">
    <text evidence="10">Integral membrane transporter that imports quinic acid to be catabolized as a carbon source.</text>
</comment>
<dbReference type="PANTHER" id="PTHR48022">
    <property type="entry name" value="PLASTIDIC GLUCOSE TRANSPORTER 4"/>
    <property type="match status" value="1"/>
</dbReference>
<feature type="domain" description="Major facilitator superfamily (MFS) profile" evidence="15">
    <location>
        <begin position="28"/>
        <end position="478"/>
    </location>
</feature>
<comment type="subunit">
    <text evidence="11">Interacts with creB.</text>
</comment>
<comment type="similarity">
    <text evidence="2 13">Belongs to the major facilitator superfamily. Sugar transporter (TC 2.A.1.1) family.</text>
</comment>
<dbReference type="InterPro" id="IPR050360">
    <property type="entry name" value="MFS_Sugar_Transporters"/>
</dbReference>
<feature type="transmembrane region" description="Helical" evidence="14">
    <location>
        <begin position="21"/>
        <end position="46"/>
    </location>
</feature>
<evidence type="ECO:0000256" key="4">
    <source>
        <dbReference type="ARBA" id="ARBA00022475"/>
    </source>
</evidence>
<dbReference type="EMBL" id="ML732175">
    <property type="protein sequence ID" value="KAB8076832.1"/>
    <property type="molecule type" value="Genomic_DNA"/>
</dbReference>
<feature type="transmembrane region" description="Helical" evidence="14">
    <location>
        <begin position="388"/>
        <end position="411"/>
    </location>
</feature>
<keyword evidence="9 14" id="KW-0472">Membrane</keyword>
<evidence type="ECO:0000313" key="16">
    <source>
        <dbReference type="EMBL" id="KAB8076832.1"/>
    </source>
</evidence>
<comment type="subcellular location">
    <subcellularLocation>
        <location evidence="1">Cell membrane</location>
        <topology evidence="1">Multi-pass membrane protein</topology>
    </subcellularLocation>
</comment>
<dbReference type="Gene3D" id="1.20.1250.20">
    <property type="entry name" value="MFS general substrate transporter like domains"/>
    <property type="match status" value="1"/>
</dbReference>
<evidence type="ECO:0000256" key="7">
    <source>
        <dbReference type="ARBA" id="ARBA00022911"/>
    </source>
</evidence>
<dbReference type="PRINTS" id="PR00171">
    <property type="entry name" value="SUGRTRNSPORT"/>
</dbReference>
<feature type="transmembrane region" description="Helical" evidence="14">
    <location>
        <begin position="66"/>
        <end position="84"/>
    </location>
</feature>
<evidence type="ECO:0000256" key="11">
    <source>
        <dbReference type="ARBA" id="ARBA00038682"/>
    </source>
</evidence>
<dbReference type="InterPro" id="IPR020846">
    <property type="entry name" value="MFS_dom"/>
</dbReference>
<keyword evidence="7" id="KW-0672">Quinate metabolism</keyword>
<reference evidence="16 17" key="1">
    <citation type="submission" date="2019-04" db="EMBL/GenBank/DDBJ databases">
        <title>Friends and foes A comparative genomics study of 23 Aspergillus species from section Flavi.</title>
        <authorList>
            <consortium name="DOE Joint Genome Institute"/>
            <person name="Kjaerbolling I."/>
            <person name="Vesth T."/>
            <person name="Frisvad J.C."/>
            <person name="Nybo J.L."/>
            <person name="Theobald S."/>
            <person name="Kildgaard S."/>
            <person name="Isbrandt T."/>
            <person name="Kuo A."/>
            <person name="Sato A."/>
            <person name="Lyhne E.K."/>
            <person name="Kogle M.E."/>
            <person name="Wiebenga A."/>
            <person name="Kun R.S."/>
            <person name="Lubbers R.J."/>
            <person name="Makela M.R."/>
            <person name="Barry K."/>
            <person name="Chovatia M."/>
            <person name="Clum A."/>
            <person name="Daum C."/>
            <person name="Haridas S."/>
            <person name="He G."/>
            <person name="LaButti K."/>
            <person name="Lipzen A."/>
            <person name="Mondo S."/>
            <person name="Riley R."/>
            <person name="Salamov A."/>
            <person name="Simmons B.A."/>
            <person name="Magnuson J.K."/>
            <person name="Henrissat B."/>
            <person name="Mortensen U.H."/>
            <person name="Larsen T.O."/>
            <person name="Devries R.P."/>
            <person name="Grigoriev I.V."/>
            <person name="Machida M."/>
            <person name="Baker S.E."/>
            <person name="Andersen M.R."/>
        </authorList>
    </citation>
    <scope>NUCLEOTIDE SEQUENCE [LARGE SCALE GENOMIC DNA]</scope>
    <source>
        <strain evidence="16 17">CBS 151.66</strain>
    </source>
</reference>
<dbReference type="PROSITE" id="PS00216">
    <property type="entry name" value="SUGAR_TRANSPORT_1"/>
    <property type="match status" value="1"/>
</dbReference>
<dbReference type="InterPro" id="IPR036259">
    <property type="entry name" value="MFS_trans_sf"/>
</dbReference>
<organism evidence="16 17">
    <name type="scientific">Aspergillus leporis</name>
    <dbReference type="NCBI Taxonomy" id="41062"/>
    <lineage>
        <taxon>Eukaryota</taxon>
        <taxon>Fungi</taxon>
        <taxon>Dikarya</taxon>
        <taxon>Ascomycota</taxon>
        <taxon>Pezizomycotina</taxon>
        <taxon>Eurotiomycetes</taxon>
        <taxon>Eurotiomycetidae</taxon>
        <taxon>Eurotiales</taxon>
        <taxon>Aspergillaceae</taxon>
        <taxon>Aspergillus</taxon>
        <taxon>Aspergillus subgen. Circumdati</taxon>
    </lineage>
</organism>
<proteinExistence type="inferred from homology"/>
<dbReference type="NCBIfam" id="TIGR00879">
    <property type="entry name" value="SP"/>
    <property type="match status" value="1"/>
</dbReference>
<dbReference type="GO" id="GO:0005351">
    <property type="term" value="F:carbohydrate:proton symporter activity"/>
    <property type="evidence" value="ECO:0007669"/>
    <property type="project" value="TreeGrafter"/>
</dbReference>
<evidence type="ECO:0000256" key="2">
    <source>
        <dbReference type="ARBA" id="ARBA00010992"/>
    </source>
</evidence>
<evidence type="ECO:0000256" key="10">
    <source>
        <dbReference type="ARBA" id="ARBA00037560"/>
    </source>
</evidence>
<dbReference type="OrthoDB" id="508119at2759"/>
<feature type="transmembrane region" description="Helical" evidence="14">
    <location>
        <begin position="120"/>
        <end position="144"/>
    </location>
</feature>
<dbReference type="PROSITE" id="PS50850">
    <property type="entry name" value="MFS"/>
    <property type="match status" value="1"/>
</dbReference>
<dbReference type="PROSITE" id="PS00217">
    <property type="entry name" value="SUGAR_TRANSPORT_2"/>
    <property type="match status" value="1"/>
</dbReference>
<dbReference type="Pfam" id="PF00083">
    <property type="entry name" value="Sugar_tr"/>
    <property type="match status" value="1"/>
</dbReference>
<evidence type="ECO:0000259" key="15">
    <source>
        <dbReference type="PROSITE" id="PS50850"/>
    </source>
</evidence>
<gene>
    <name evidence="16" type="ORF">BDV29DRAFT_199628</name>
</gene>
<feature type="transmembrane region" description="Helical" evidence="14">
    <location>
        <begin position="349"/>
        <end position="368"/>
    </location>
</feature>
<keyword evidence="17" id="KW-1185">Reference proteome</keyword>
<dbReference type="GO" id="GO:0005886">
    <property type="term" value="C:plasma membrane"/>
    <property type="evidence" value="ECO:0007669"/>
    <property type="project" value="UniProtKB-SubCell"/>
</dbReference>
<dbReference type="InterPro" id="IPR003663">
    <property type="entry name" value="Sugar/inositol_transpt"/>
</dbReference>
<keyword evidence="5 14" id="KW-0812">Transmembrane</keyword>
<evidence type="ECO:0000256" key="5">
    <source>
        <dbReference type="ARBA" id="ARBA00022692"/>
    </source>
</evidence>
<feature type="transmembrane region" description="Helical" evidence="14">
    <location>
        <begin position="323"/>
        <end position="342"/>
    </location>
</feature>
<evidence type="ECO:0000256" key="8">
    <source>
        <dbReference type="ARBA" id="ARBA00022989"/>
    </source>
</evidence>
<evidence type="ECO:0000256" key="14">
    <source>
        <dbReference type="SAM" id="Phobius"/>
    </source>
</evidence>
<dbReference type="PANTHER" id="PTHR48022:SF34">
    <property type="entry name" value="MAJOR FACILITATOR SUPERFAMILY (MFS) PROFILE DOMAIN-CONTAINING PROTEIN-RELATED"/>
    <property type="match status" value="1"/>
</dbReference>
<dbReference type="AlphaFoldDB" id="A0A5N5XBV1"/>
<evidence type="ECO:0000256" key="6">
    <source>
        <dbReference type="ARBA" id="ARBA00022843"/>
    </source>
</evidence>
<evidence type="ECO:0000256" key="13">
    <source>
        <dbReference type="RuleBase" id="RU003346"/>
    </source>
</evidence>
<dbReference type="Proteomes" id="UP000326565">
    <property type="component" value="Unassembled WGS sequence"/>
</dbReference>
<feature type="transmembrane region" description="Helical" evidence="14">
    <location>
        <begin position="453"/>
        <end position="474"/>
    </location>
</feature>
<accession>A0A5N5XBV1</accession>
<evidence type="ECO:0000313" key="17">
    <source>
        <dbReference type="Proteomes" id="UP000326565"/>
    </source>
</evidence>
<feature type="transmembrane region" description="Helical" evidence="14">
    <location>
        <begin position="96"/>
        <end position="114"/>
    </location>
</feature>
<evidence type="ECO:0000256" key="3">
    <source>
        <dbReference type="ARBA" id="ARBA00022448"/>
    </source>
</evidence>
<feature type="transmembrane region" description="Helical" evidence="14">
    <location>
        <begin position="189"/>
        <end position="210"/>
    </location>
</feature>
<dbReference type="SUPFAM" id="SSF103473">
    <property type="entry name" value="MFS general substrate transporter"/>
    <property type="match status" value="1"/>
</dbReference>
<evidence type="ECO:0000256" key="9">
    <source>
        <dbReference type="ARBA" id="ARBA00023136"/>
    </source>
</evidence>
<keyword evidence="8 14" id="KW-1133">Transmembrane helix</keyword>
<dbReference type="FunFam" id="1.20.1250.20:FF:000026">
    <property type="entry name" value="MFS quinate transporter QutD"/>
    <property type="match status" value="1"/>
</dbReference>
<dbReference type="InterPro" id="IPR005828">
    <property type="entry name" value="MFS_sugar_transport-like"/>
</dbReference>
<keyword evidence="4" id="KW-1003">Cell membrane</keyword>
<evidence type="ECO:0000256" key="1">
    <source>
        <dbReference type="ARBA" id="ARBA00004651"/>
    </source>
</evidence>
<dbReference type="InterPro" id="IPR005829">
    <property type="entry name" value="Sugar_transporter_CS"/>
</dbReference>
<protein>
    <recommendedName>
        <fullName evidence="12">Quinate transporter</fullName>
    </recommendedName>
</protein>
<name>A0A5N5XBV1_9EURO</name>
<sequence length="545" mass="60170">MPRFHKRQSIEASMDTAGNMIASRVYFLAIVTSMGAFFFGYDMAFIGTSIEDFKLEHASNSVEDAFAANIVSLLQAGCFFGSLISAPLSDHYGRKLALALAGLAFCVGSAIQVASSGREAVIFVGRVVGGLGVGAASMLVPLYTAECSPPQIRGRLVGIFEIGVQVAMCIGLWINYGVNQTMAPSTSQWMTPFAIQFLPGGLLLIGLLFLPDSPRWIARVKGREPARQTLSYLRGVHETHASVDSELNDIMNQLEDERTRNLGKGTWVEIKELMQPDVRDRLFLGVLINIFFQTAGSNAINYYSPRIFRSIGLTGSKTALISTGAYGLVRLVAACIAMYWTVDRFGRTRMLMCGSAVMAFCMWFIGAFVKLHSANNAHATSHISPGSYTAAVFIFVYAVGFCFSWAGMPWIICSEIYPLRVRALCVAICTATHWLLNFVIARSVPYMIRNITYGTYFIFAICLTLAIPFVWWMVPETKGLKLEEVDNVFRNRSFWGGRKVQVSDGENCDAEKGGTKQVEDIKKVGVKETERIDTSKKDWLNTLPD</sequence>
<evidence type="ECO:0000256" key="12">
    <source>
        <dbReference type="ARBA" id="ARBA00043213"/>
    </source>
</evidence>
<feature type="transmembrane region" description="Helical" evidence="14">
    <location>
        <begin position="423"/>
        <end position="441"/>
    </location>
</feature>
<feature type="transmembrane region" description="Helical" evidence="14">
    <location>
        <begin position="282"/>
        <end position="303"/>
    </location>
</feature>